<dbReference type="AlphaFoldDB" id="A0AAG5CS99"/>
<dbReference type="Proteomes" id="UP000075880">
    <property type="component" value="Unassembled WGS sequence"/>
</dbReference>
<accession>A0AAG5CS99</accession>
<organism evidence="1 2">
    <name type="scientific">Anopheles atroparvus</name>
    <name type="common">European mosquito</name>
    <dbReference type="NCBI Taxonomy" id="41427"/>
    <lineage>
        <taxon>Eukaryota</taxon>
        <taxon>Metazoa</taxon>
        <taxon>Ecdysozoa</taxon>
        <taxon>Arthropoda</taxon>
        <taxon>Hexapoda</taxon>
        <taxon>Insecta</taxon>
        <taxon>Pterygota</taxon>
        <taxon>Neoptera</taxon>
        <taxon>Endopterygota</taxon>
        <taxon>Diptera</taxon>
        <taxon>Nematocera</taxon>
        <taxon>Culicoidea</taxon>
        <taxon>Culicidae</taxon>
        <taxon>Anophelinae</taxon>
        <taxon>Anopheles</taxon>
    </lineage>
</organism>
<protein>
    <submittedName>
        <fullName evidence="1">Uncharacterized protein</fullName>
    </submittedName>
</protein>
<reference evidence="1" key="1">
    <citation type="submission" date="2024-04" db="UniProtKB">
        <authorList>
            <consortium name="EnsemblMetazoa"/>
        </authorList>
    </citation>
    <scope>IDENTIFICATION</scope>
    <source>
        <strain evidence="1">EBRO</strain>
    </source>
</reference>
<evidence type="ECO:0000313" key="2">
    <source>
        <dbReference type="Proteomes" id="UP000075880"/>
    </source>
</evidence>
<dbReference type="EnsemblMetazoa" id="ENSAATROPT001772">
    <property type="protein sequence ID" value="ENSAATROPP001701"/>
    <property type="gene ID" value="ENSAATROPG001398"/>
</dbReference>
<evidence type="ECO:0000313" key="1">
    <source>
        <dbReference type="EnsemblMetazoa" id="ENSAATROPP001701"/>
    </source>
</evidence>
<proteinExistence type="predicted"/>
<name>A0AAG5CS99_ANOAO</name>
<sequence>MYVRTCSRPTTAAGAFTRMKCLCVCKTFTTLSPPAE</sequence>
<keyword evidence="2" id="KW-1185">Reference proteome</keyword>